<evidence type="ECO:0000259" key="12">
    <source>
        <dbReference type="PROSITE" id="PS51371"/>
    </source>
</evidence>
<feature type="transmembrane region" description="Helical" evidence="11">
    <location>
        <begin position="329"/>
        <end position="357"/>
    </location>
</feature>
<feature type="transmembrane region" description="Helical" evidence="11">
    <location>
        <begin position="579"/>
        <end position="601"/>
    </location>
</feature>
<dbReference type="InterPro" id="IPR001807">
    <property type="entry name" value="ClC"/>
</dbReference>
<evidence type="ECO:0000256" key="6">
    <source>
        <dbReference type="ARBA" id="ARBA00023065"/>
    </source>
</evidence>
<keyword evidence="8 11" id="KW-0472">Membrane</keyword>
<dbReference type="PROSITE" id="PS51371">
    <property type="entry name" value="CBS"/>
    <property type="match status" value="1"/>
</dbReference>
<feature type="transmembrane region" description="Helical" evidence="11">
    <location>
        <begin position="90"/>
        <end position="111"/>
    </location>
</feature>
<feature type="transmembrane region" description="Helical" evidence="11">
    <location>
        <begin position="131"/>
        <end position="157"/>
    </location>
</feature>
<dbReference type="CDD" id="cd04591">
    <property type="entry name" value="CBS_pair_voltage-gated_CLC_euk_bac"/>
    <property type="match status" value="1"/>
</dbReference>
<evidence type="ECO:0000256" key="11">
    <source>
        <dbReference type="RuleBase" id="RU361221"/>
    </source>
</evidence>
<dbReference type="Proteomes" id="UP001652642">
    <property type="component" value="Chromosome 4"/>
</dbReference>
<evidence type="ECO:0000256" key="10">
    <source>
        <dbReference type="PROSITE-ProRule" id="PRU00703"/>
    </source>
</evidence>
<evidence type="ECO:0000256" key="3">
    <source>
        <dbReference type="ARBA" id="ARBA00022692"/>
    </source>
</evidence>
<feature type="transmembrane region" description="Helical" evidence="11">
    <location>
        <begin position="482"/>
        <end position="507"/>
    </location>
</feature>
<keyword evidence="4" id="KW-0677">Repeat</keyword>
<dbReference type="Gene3D" id="1.10.3080.10">
    <property type="entry name" value="Clc chloride channel"/>
    <property type="match status" value="1"/>
</dbReference>
<feature type="transmembrane region" description="Helical" evidence="11">
    <location>
        <begin position="513"/>
        <end position="535"/>
    </location>
</feature>
<dbReference type="PANTHER" id="PTHR11689">
    <property type="entry name" value="CHLORIDE CHANNEL PROTEIN CLC FAMILY MEMBER"/>
    <property type="match status" value="1"/>
</dbReference>
<dbReference type="Pfam" id="PF00571">
    <property type="entry name" value="CBS"/>
    <property type="match status" value="2"/>
</dbReference>
<evidence type="ECO:0000256" key="7">
    <source>
        <dbReference type="ARBA" id="ARBA00023122"/>
    </source>
</evidence>
<keyword evidence="7 10" id="KW-0129">CBS domain</keyword>
<feature type="transmembrane region" description="Helical" evidence="11">
    <location>
        <begin position="547"/>
        <end position="573"/>
    </location>
</feature>
<dbReference type="SMART" id="SM00116">
    <property type="entry name" value="CBS"/>
    <property type="match status" value="2"/>
</dbReference>
<dbReference type="Gene3D" id="3.10.580.10">
    <property type="entry name" value="CBS-domain"/>
    <property type="match status" value="1"/>
</dbReference>
<dbReference type="Pfam" id="PF00654">
    <property type="entry name" value="Voltage_CLC"/>
    <property type="match status" value="1"/>
</dbReference>
<dbReference type="InterPro" id="IPR051280">
    <property type="entry name" value="Cl-channel/antiporter"/>
</dbReference>
<dbReference type="GeneID" id="110077654"/>
<evidence type="ECO:0000313" key="13">
    <source>
        <dbReference type="Proteomes" id="UP001652642"/>
    </source>
</evidence>
<dbReference type="SUPFAM" id="SSF81340">
    <property type="entry name" value="Clc chloride channel"/>
    <property type="match status" value="1"/>
</dbReference>
<feature type="transmembrane region" description="Helical" evidence="11">
    <location>
        <begin position="247"/>
        <end position="271"/>
    </location>
</feature>
<protein>
    <recommendedName>
        <fullName evidence="11">Chloride channel protein</fullName>
    </recommendedName>
</protein>
<dbReference type="SUPFAM" id="SSF54631">
    <property type="entry name" value="CBS-domain pair"/>
    <property type="match status" value="1"/>
</dbReference>
<dbReference type="InterPro" id="IPR014743">
    <property type="entry name" value="Cl-channel_core"/>
</dbReference>
<organism evidence="13 14">
    <name type="scientific">Pogona vitticeps</name>
    <name type="common">central bearded dragon</name>
    <dbReference type="NCBI Taxonomy" id="103695"/>
    <lineage>
        <taxon>Eukaryota</taxon>
        <taxon>Metazoa</taxon>
        <taxon>Chordata</taxon>
        <taxon>Craniata</taxon>
        <taxon>Vertebrata</taxon>
        <taxon>Euteleostomi</taxon>
        <taxon>Lepidosauria</taxon>
        <taxon>Squamata</taxon>
        <taxon>Bifurcata</taxon>
        <taxon>Unidentata</taxon>
        <taxon>Episquamata</taxon>
        <taxon>Toxicofera</taxon>
        <taxon>Iguania</taxon>
        <taxon>Acrodonta</taxon>
        <taxon>Agamidae</taxon>
        <taxon>Amphibolurinae</taxon>
        <taxon>Pogona</taxon>
    </lineage>
</organism>
<reference evidence="14" key="1">
    <citation type="submission" date="2025-08" db="UniProtKB">
        <authorList>
            <consortium name="RefSeq"/>
        </authorList>
    </citation>
    <scope>IDENTIFICATION</scope>
</reference>
<evidence type="ECO:0000256" key="1">
    <source>
        <dbReference type="ARBA" id="ARBA00004141"/>
    </source>
</evidence>
<name>A0ABM5GBI5_9SAUR</name>
<dbReference type="RefSeq" id="XP_072855019.1">
    <property type="nucleotide sequence ID" value="XM_072998918.1"/>
</dbReference>
<evidence type="ECO:0000256" key="5">
    <source>
        <dbReference type="ARBA" id="ARBA00022989"/>
    </source>
</evidence>
<keyword evidence="6 11" id="KW-0406">Ion transport</keyword>
<keyword evidence="13" id="KW-1185">Reference proteome</keyword>
<dbReference type="InterPro" id="IPR000644">
    <property type="entry name" value="CBS_dom"/>
</dbReference>
<keyword evidence="9 11" id="KW-0868">Chloride</keyword>
<sequence length="827" mass="92502">MQTLLSRKRCMGSSEEQMLLAQDRPDLIESLDPRCSSSENDKSCSRITSFPEKKRKHLSTAESLDYLPSHSNVYKTWLQEQSYRSDWDRWLVMGIIGIVVGVLGFLSHQIIDYLIQLKWELVENYIQKSNFHMTWICILGIGLAMITVSSGLVVFFCPSGAPSGLPEVIGFLNGTSIQHIFNIRTFVGTFGSCVLAVASGLFCGPEGPMIYLGAIIGYGLSLFKPKIFGINLPPFTRFWNTADKRNFVTAGAGAGIASVFHAPVGGLLFTLEEVASFWDIKLAWQTFFCCLMATFTTDLLSSSLCGFVYRGQFGFFKAEKRILFWVKNLLDMSVLAFIPAIFLGILGGVLGALFVSLNIKINKLRMLVFSRILKIPLRKATKLLETVLILVLTITATVYLPYFFHCTPVRNLSVFDPTNKSQNVSQVRWQISEYNCPTATLKIGPDIVKYSNQTFNEAAALLAENGMRSITYLFKRGTHEEFGYASLFVALIFYFLLSCLTAGSAVASGLVIPMLYIGALYGRIVGLILISIFGVRRDESGAWMDPGLFAAIGAASFFSGVSRLTISLTVIMVEITNDVQSLLLIMLAVMLAKMVGDWFNLSLYSSLLKLKCIPYLDAEPVVCHMKNWLNLELFAARDVMKRHVRVLRLKENVAFLAELLVSTSHNGFPVVCKSKPDQAEVFLGTITRFDLCVLLENENIFETEAGGEPKSCPLLSYEKIRAEKLLDQQRMAIMLDCYSTDPLYQQLFINLEPYINKSAMSVQAHFSLQLTYNIFRSLGLRHLTVVDLQNQVIGIITRKDLITFQSEEKLGLQQSTQQPQSDDELLD</sequence>
<keyword evidence="5 11" id="KW-1133">Transmembrane helix</keyword>
<proteinExistence type="inferred from homology"/>
<comment type="similarity">
    <text evidence="11">Belongs to the chloride channel (TC 2.A.49) family.</text>
</comment>
<evidence type="ECO:0000256" key="8">
    <source>
        <dbReference type="ARBA" id="ARBA00023136"/>
    </source>
</evidence>
<evidence type="ECO:0000256" key="9">
    <source>
        <dbReference type="ARBA" id="ARBA00023214"/>
    </source>
</evidence>
<keyword evidence="3 11" id="KW-0812">Transmembrane</keyword>
<gene>
    <name evidence="14" type="primary">LOC110077654</name>
</gene>
<accession>A0ABM5GBI5</accession>
<feature type="domain" description="CBS" evidence="12">
    <location>
        <begin position="755"/>
        <end position="812"/>
    </location>
</feature>
<keyword evidence="2 11" id="KW-0813">Transport</keyword>
<dbReference type="PANTHER" id="PTHR11689:SF89">
    <property type="entry name" value="CHLORIDE CHANNEL PROTEIN"/>
    <property type="match status" value="1"/>
</dbReference>
<dbReference type="PRINTS" id="PR00762">
    <property type="entry name" value="CLCHANNEL"/>
</dbReference>
<feature type="transmembrane region" description="Helical" evidence="11">
    <location>
        <begin position="181"/>
        <end position="202"/>
    </location>
</feature>
<evidence type="ECO:0000256" key="4">
    <source>
        <dbReference type="ARBA" id="ARBA00022737"/>
    </source>
</evidence>
<feature type="transmembrane region" description="Helical" evidence="11">
    <location>
        <begin position="208"/>
        <end position="227"/>
    </location>
</feature>
<dbReference type="InterPro" id="IPR046342">
    <property type="entry name" value="CBS_dom_sf"/>
</dbReference>
<evidence type="ECO:0000256" key="2">
    <source>
        <dbReference type="ARBA" id="ARBA00022448"/>
    </source>
</evidence>
<evidence type="ECO:0000313" key="14">
    <source>
        <dbReference type="RefSeq" id="XP_072855019.1"/>
    </source>
</evidence>
<feature type="transmembrane region" description="Helical" evidence="11">
    <location>
        <begin position="383"/>
        <end position="404"/>
    </location>
</feature>
<comment type="subcellular location">
    <subcellularLocation>
        <location evidence="1 11">Membrane</location>
        <topology evidence="1 11">Multi-pass membrane protein</topology>
    </subcellularLocation>
</comment>